<protein>
    <recommendedName>
        <fullName evidence="1 7">Transcriptional regulator MraZ</fullName>
    </recommendedName>
</protein>
<dbReference type="PANTHER" id="PTHR34701:SF1">
    <property type="entry name" value="TRANSCRIPTIONAL REGULATOR MRAZ"/>
    <property type="match status" value="1"/>
</dbReference>
<dbReference type="Gene3D" id="3.40.1550.20">
    <property type="entry name" value="Transcriptional regulator MraZ domain"/>
    <property type="match status" value="1"/>
</dbReference>
<evidence type="ECO:0000256" key="2">
    <source>
        <dbReference type="ARBA" id="ARBA00022490"/>
    </source>
</evidence>
<dbReference type="NCBIfam" id="TIGR00242">
    <property type="entry name" value="division/cell wall cluster transcriptional repressor MraZ"/>
    <property type="match status" value="1"/>
</dbReference>
<evidence type="ECO:0000256" key="3">
    <source>
        <dbReference type="ARBA" id="ARBA00022737"/>
    </source>
</evidence>
<feature type="domain" description="SpoVT-AbrB" evidence="8">
    <location>
        <begin position="74"/>
        <end position="117"/>
    </location>
</feature>
<dbReference type="InterPro" id="IPR020603">
    <property type="entry name" value="MraZ_dom"/>
</dbReference>
<dbReference type="GO" id="GO:2000143">
    <property type="term" value="P:negative regulation of DNA-templated transcription initiation"/>
    <property type="evidence" value="ECO:0007669"/>
    <property type="project" value="TreeGrafter"/>
</dbReference>
<dbReference type="InterPro" id="IPR003444">
    <property type="entry name" value="MraZ"/>
</dbReference>
<comment type="subunit">
    <text evidence="7">Forms oligomers.</text>
</comment>
<feature type="domain" description="SpoVT-AbrB" evidence="8">
    <location>
        <begin position="5"/>
        <end position="47"/>
    </location>
</feature>
<dbReference type="GO" id="GO:0003700">
    <property type="term" value="F:DNA-binding transcription factor activity"/>
    <property type="evidence" value="ECO:0007669"/>
    <property type="project" value="UniProtKB-UniRule"/>
</dbReference>
<evidence type="ECO:0000256" key="1">
    <source>
        <dbReference type="ARBA" id="ARBA00013860"/>
    </source>
</evidence>
<organism evidence="9 10">
    <name type="scientific">Candidatus Allofournierella pullicola</name>
    <dbReference type="NCBI Taxonomy" id="2838596"/>
    <lineage>
        <taxon>Bacteria</taxon>
        <taxon>Bacillati</taxon>
        <taxon>Bacillota</taxon>
        <taxon>Clostridia</taxon>
        <taxon>Eubacteriales</taxon>
        <taxon>Oscillospiraceae</taxon>
        <taxon>Allofournierella</taxon>
    </lineage>
</organism>
<evidence type="ECO:0000259" key="8">
    <source>
        <dbReference type="PROSITE" id="PS51740"/>
    </source>
</evidence>
<keyword evidence="6 7" id="KW-0804">Transcription</keyword>
<comment type="similarity">
    <text evidence="7">Belongs to the MraZ family.</text>
</comment>
<name>A0A9D1V4A6_9FIRM</name>
<keyword evidence="4 7" id="KW-0805">Transcription regulation</keyword>
<dbReference type="CDD" id="cd16321">
    <property type="entry name" value="MraZ_C"/>
    <property type="match status" value="1"/>
</dbReference>
<dbReference type="EMBL" id="DXFW01000020">
    <property type="protein sequence ID" value="HIX05850.1"/>
    <property type="molecule type" value="Genomic_DNA"/>
</dbReference>
<dbReference type="InterPro" id="IPR035644">
    <property type="entry name" value="MraZ_C"/>
</dbReference>
<evidence type="ECO:0000256" key="5">
    <source>
        <dbReference type="ARBA" id="ARBA00023125"/>
    </source>
</evidence>
<accession>A0A9D1V4A6</accession>
<evidence type="ECO:0000313" key="10">
    <source>
        <dbReference type="Proteomes" id="UP000824193"/>
    </source>
</evidence>
<comment type="caution">
    <text evidence="9">The sequence shown here is derived from an EMBL/GenBank/DDBJ whole genome shotgun (WGS) entry which is preliminary data.</text>
</comment>
<reference evidence="9" key="2">
    <citation type="submission" date="2021-04" db="EMBL/GenBank/DDBJ databases">
        <authorList>
            <person name="Gilroy R."/>
        </authorList>
    </citation>
    <scope>NUCLEOTIDE SEQUENCE</scope>
    <source>
        <strain evidence="9">2239</strain>
    </source>
</reference>
<dbReference type="GO" id="GO:0009295">
    <property type="term" value="C:nucleoid"/>
    <property type="evidence" value="ECO:0007669"/>
    <property type="project" value="UniProtKB-SubCell"/>
</dbReference>
<dbReference type="HAMAP" id="MF_01008">
    <property type="entry name" value="MraZ"/>
    <property type="match status" value="1"/>
</dbReference>
<dbReference type="Proteomes" id="UP000824193">
    <property type="component" value="Unassembled WGS sequence"/>
</dbReference>
<keyword evidence="5 7" id="KW-0238">DNA-binding</keyword>
<dbReference type="InterPro" id="IPR037914">
    <property type="entry name" value="SpoVT-AbrB_sf"/>
</dbReference>
<dbReference type="InterPro" id="IPR035642">
    <property type="entry name" value="MraZ_N"/>
</dbReference>
<evidence type="ECO:0000313" key="9">
    <source>
        <dbReference type="EMBL" id="HIX05850.1"/>
    </source>
</evidence>
<dbReference type="GO" id="GO:0000976">
    <property type="term" value="F:transcription cis-regulatory region binding"/>
    <property type="evidence" value="ECO:0007669"/>
    <property type="project" value="TreeGrafter"/>
</dbReference>
<comment type="subcellular location">
    <subcellularLocation>
        <location evidence="7">Cytoplasm</location>
        <location evidence="7">Nucleoid</location>
    </subcellularLocation>
</comment>
<evidence type="ECO:0000256" key="7">
    <source>
        <dbReference type="HAMAP-Rule" id="MF_01008"/>
    </source>
</evidence>
<dbReference type="AlphaFoldDB" id="A0A9D1V4A6"/>
<dbReference type="PANTHER" id="PTHR34701">
    <property type="entry name" value="TRANSCRIPTIONAL REGULATOR MRAZ"/>
    <property type="match status" value="1"/>
</dbReference>
<dbReference type="Pfam" id="PF02381">
    <property type="entry name" value="MraZ"/>
    <property type="match status" value="2"/>
</dbReference>
<sequence>MLMGEYNYTIDDKGRLNFPAKFREKMGAEFVVTRWLDDCLVAFPEGEWQRITDILRSKSMVKTRDIQRFLFAAAQEVSPDKQGRILLEPALRSHAGLQKEVTVIGVGSYAEIWDTAAWQKKQASLSGADIEAAMEELDF</sequence>
<keyword evidence="2 7" id="KW-0963">Cytoplasm</keyword>
<dbReference type="GO" id="GO:0005737">
    <property type="term" value="C:cytoplasm"/>
    <property type="evidence" value="ECO:0007669"/>
    <property type="project" value="UniProtKB-UniRule"/>
</dbReference>
<evidence type="ECO:0000256" key="4">
    <source>
        <dbReference type="ARBA" id="ARBA00023015"/>
    </source>
</evidence>
<dbReference type="InterPro" id="IPR007159">
    <property type="entry name" value="SpoVT-AbrB_dom"/>
</dbReference>
<proteinExistence type="inferred from homology"/>
<gene>
    <name evidence="7 9" type="primary">mraZ</name>
    <name evidence="9" type="ORF">H9865_07085</name>
</gene>
<reference evidence="9" key="1">
    <citation type="journal article" date="2021" name="PeerJ">
        <title>Extensive microbial diversity within the chicken gut microbiome revealed by metagenomics and culture.</title>
        <authorList>
            <person name="Gilroy R."/>
            <person name="Ravi A."/>
            <person name="Getino M."/>
            <person name="Pursley I."/>
            <person name="Horton D.L."/>
            <person name="Alikhan N.F."/>
            <person name="Baker D."/>
            <person name="Gharbi K."/>
            <person name="Hall N."/>
            <person name="Watson M."/>
            <person name="Adriaenssens E.M."/>
            <person name="Foster-Nyarko E."/>
            <person name="Jarju S."/>
            <person name="Secka A."/>
            <person name="Antonio M."/>
            <person name="Oren A."/>
            <person name="Chaudhuri R.R."/>
            <person name="La Ragione R."/>
            <person name="Hildebrand F."/>
            <person name="Pallen M.J."/>
        </authorList>
    </citation>
    <scope>NUCLEOTIDE SEQUENCE</scope>
    <source>
        <strain evidence="9">2239</strain>
    </source>
</reference>
<dbReference type="PROSITE" id="PS51740">
    <property type="entry name" value="SPOVT_ABRB"/>
    <property type="match status" value="2"/>
</dbReference>
<keyword evidence="3" id="KW-0677">Repeat</keyword>
<dbReference type="InterPro" id="IPR038619">
    <property type="entry name" value="MraZ_sf"/>
</dbReference>
<evidence type="ECO:0000256" key="6">
    <source>
        <dbReference type="ARBA" id="ARBA00023163"/>
    </source>
</evidence>
<dbReference type="SUPFAM" id="SSF89447">
    <property type="entry name" value="AbrB/MazE/MraZ-like"/>
    <property type="match status" value="1"/>
</dbReference>
<dbReference type="CDD" id="cd16320">
    <property type="entry name" value="MraZ_N"/>
    <property type="match status" value="1"/>
</dbReference>